<reference evidence="3 4" key="1">
    <citation type="submission" date="2017-02" db="EMBL/GenBank/DDBJ databases">
        <authorList>
            <person name="Peterson S.W."/>
        </authorList>
    </citation>
    <scope>NUCLEOTIDE SEQUENCE [LARGE SCALE GENOMIC DNA]</scope>
    <source>
        <strain evidence="3 4">CECT 9189</strain>
    </source>
</reference>
<feature type="domain" description="Competence protein CoiA nuclease-like" evidence="2">
    <location>
        <begin position="164"/>
        <end position="253"/>
    </location>
</feature>
<dbReference type="RefSeq" id="WP_080176004.1">
    <property type="nucleotide sequence ID" value="NZ_AP024856.1"/>
</dbReference>
<dbReference type="Proteomes" id="UP000191116">
    <property type="component" value="Unassembled WGS sequence"/>
</dbReference>
<evidence type="ECO:0000313" key="3">
    <source>
        <dbReference type="EMBL" id="SKA52432.1"/>
    </source>
</evidence>
<evidence type="ECO:0000256" key="1">
    <source>
        <dbReference type="SAM" id="MobiDB-lite"/>
    </source>
</evidence>
<evidence type="ECO:0000259" key="2">
    <source>
        <dbReference type="Pfam" id="PF06054"/>
    </source>
</evidence>
<dbReference type="Pfam" id="PF06054">
    <property type="entry name" value="CoiA_nuc"/>
    <property type="match status" value="1"/>
</dbReference>
<dbReference type="AlphaFoldDB" id="A0A1T4UI16"/>
<dbReference type="OrthoDB" id="5900014at2"/>
<proteinExistence type="predicted"/>
<evidence type="ECO:0000313" key="4">
    <source>
        <dbReference type="Proteomes" id="UP000191116"/>
    </source>
</evidence>
<feature type="region of interest" description="Disordered" evidence="1">
    <location>
        <begin position="824"/>
        <end position="846"/>
    </location>
</feature>
<organism evidence="3 4">
    <name type="scientific">Photobacterium toruni</name>
    <dbReference type="NCBI Taxonomy" id="1935446"/>
    <lineage>
        <taxon>Bacteria</taxon>
        <taxon>Pseudomonadati</taxon>
        <taxon>Pseudomonadota</taxon>
        <taxon>Gammaproteobacteria</taxon>
        <taxon>Vibrionales</taxon>
        <taxon>Vibrionaceae</taxon>
        <taxon>Photobacterium</taxon>
    </lineage>
</organism>
<name>A0A1T4UI16_9GAMM</name>
<accession>A0A1T4UI16</accession>
<dbReference type="EMBL" id="FUWP01000024">
    <property type="protein sequence ID" value="SKA52432.1"/>
    <property type="molecule type" value="Genomic_DNA"/>
</dbReference>
<gene>
    <name evidence="3" type="ORF">CZ814_03288</name>
</gene>
<feature type="compositionally biased region" description="Basic and acidic residues" evidence="1">
    <location>
        <begin position="828"/>
        <end position="846"/>
    </location>
</feature>
<dbReference type="InterPro" id="IPR010330">
    <property type="entry name" value="CoiA_nuc"/>
</dbReference>
<protein>
    <recommendedName>
        <fullName evidence="2">Competence protein CoiA nuclease-like domain-containing protein</fullName>
    </recommendedName>
</protein>
<sequence length="923" mass="107146">MSVINVVSRPLWEVFYGNPKKVTTVGRLLENPFKPTDVKYQEILANINKAKHDHDEHYLRCSFCNSPLYGRRNTGEKDSKEQFTYAFCHNKHAKDSNIEKISSCPFYTGAGNDLYKSYCSDKENEWRTNSKYDVISELERSKSVLSQSIINSHFIFSNDDEVNTRRKPDIYFEDQQANKWAVEFYRSWITTYVAYSREAFFRKQGINLLWLFPVDNGINSAAVEDYIMFGSNNSYLAIKEQHRAANNVFYFGEKQLTATNKNGELTVLAKYPVINKLSDNEFDVEFLSKEVSISEMSLSPNERLPFAVDTKPNLMNYRNDVAYHLVRLRKAYRYCKAHLSYTDIPSSILTALKAVRDNLVNFEFQNNHTQNRVNTLSLRLQSYCSRAGKNASYSRSKAAANLLTARDLRRNLTVVPLRKFKQVDFDNLKRLGNCIPNLKITSQFISMGEFYTELNTGIEGLNQLKQQRVKTSHALLTLRKLERRVGCFEYLSQEHISKTNELRSDLDFALVSSRTSAIVAHLNQKIDKAITRSFRHYLTTDIRKVRSLLQSFSSRIKPLSYMSKDDIEQMNQGEITQALTLLRSLDPELDRAKGRLSDVRYTAEKRTVERLQKSLNKAKNYHADITTKLVAKENRLFQEKLWHEERLKRINTQKEEFLTSLKRLHELYLVLKSLELSPGNVMQRFDLALLHNEEAIIISRKINEYLDSSDSSIDSDVSYLNYTDKNSCKQLVDEYWSIFGVFKSDADLKLASEFDALTDKLELLNAAIRKREKNVTDLHAIQLERESLLSYVKHYGFQALDERLKRSRWHSLCRQAESLLSPSWSQKENVRGKNGDKNANREQRDHNASVLTQIRYQERDIRRYCSVYVTNKGVKLNLNGTYGQLKRNINILNEEYLSNSTKLILESKLSAISELYASTINDQ</sequence>